<accession>A0ABY4HR61</accession>
<dbReference type="EMBL" id="CP090145">
    <property type="protein sequence ID" value="UOX35382.1"/>
    <property type="molecule type" value="Genomic_DNA"/>
</dbReference>
<evidence type="ECO:0000313" key="3">
    <source>
        <dbReference type="EMBL" id="UOX35382.1"/>
    </source>
</evidence>
<feature type="signal peptide" evidence="1">
    <location>
        <begin position="1"/>
        <end position="25"/>
    </location>
</feature>
<proteinExistence type="predicted"/>
<dbReference type="Proteomes" id="UP000830454">
    <property type="component" value="Chromosome"/>
</dbReference>
<feature type="chain" id="PRO_5046643104" evidence="1">
    <location>
        <begin position="26"/>
        <end position="130"/>
    </location>
</feature>
<protein>
    <submittedName>
        <fullName evidence="3">SPOR domain-containing protein</fullName>
    </submittedName>
</protein>
<dbReference type="InterPro" id="IPR007730">
    <property type="entry name" value="SPOR-like_dom"/>
</dbReference>
<gene>
    <name evidence="3" type="ORF">LXD69_07640</name>
</gene>
<sequence>MRKLAFKNIFCLTIFSLFFITNSFSQESKTTVEQDSRFEKLLKEKQQINSDISIDGNYKIQIFYGEKENAKRSLMTFKRNFKDTEATIQYTNPTYKVWVGNYKLRIHAEKALIDIKSKYPTALLIRSTKE</sequence>
<feature type="domain" description="SPOR" evidence="2">
    <location>
        <begin position="56"/>
        <end position="125"/>
    </location>
</feature>
<evidence type="ECO:0000313" key="4">
    <source>
        <dbReference type="Proteomes" id="UP000830454"/>
    </source>
</evidence>
<evidence type="ECO:0000256" key="1">
    <source>
        <dbReference type="SAM" id="SignalP"/>
    </source>
</evidence>
<keyword evidence="1" id="KW-0732">Signal</keyword>
<reference evidence="3" key="2">
    <citation type="submission" date="2022-04" db="EMBL/GenBank/DDBJ databases">
        <title>Complete Genome Sequence of Flavobacterium sediminilitoris YSM-43, Isolated from a Tidal Sediment.</title>
        <authorList>
            <person name="Lee P.A."/>
        </authorList>
    </citation>
    <scope>NUCLEOTIDE SEQUENCE</scope>
    <source>
        <strain evidence="3">YSM-43</strain>
    </source>
</reference>
<evidence type="ECO:0000259" key="2">
    <source>
        <dbReference type="Pfam" id="PF05036"/>
    </source>
</evidence>
<name>A0ABY4HR61_9FLAO</name>
<keyword evidence="4" id="KW-1185">Reference proteome</keyword>
<dbReference type="InterPro" id="IPR036680">
    <property type="entry name" value="SPOR-like_sf"/>
</dbReference>
<organism evidence="3 4">
    <name type="scientific">Flavobacterium sediminilitoris</name>
    <dbReference type="NCBI Taxonomy" id="2024526"/>
    <lineage>
        <taxon>Bacteria</taxon>
        <taxon>Pseudomonadati</taxon>
        <taxon>Bacteroidota</taxon>
        <taxon>Flavobacteriia</taxon>
        <taxon>Flavobacteriales</taxon>
        <taxon>Flavobacteriaceae</taxon>
        <taxon>Flavobacterium</taxon>
    </lineage>
</organism>
<dbReference type="Gene3D" id="3.30.70.1070">
    <property type="entry name" value="Sporulation related repeat"/>
    <property type="match status" value="1"/>
</dbReference>
<dbReference type="Pfam" id="PF05036">
    <property type="entry name" value="SPOR"/>
    <property type="match status" value="1"/>
</dbReference>
<reference evidence="3" key="1">
    <citation type="submission" date="2021-12" db="EMBL/GenBank/DDBJ databases">
        <authorList>
            <person name="Cha I.-T."/>
            <person name="Lee K.-E."/>
            <person name="Park S.-J."/>
        </authorList>
    </citation>
    <scope>NUCLEOTIDE SEQUENCE</scope>
    <source>
        <strain evidence="3">YSM-43</strain>
    </source>
</reference>
<dbReference type="RefSeq" id="WP_246918604.1">
    <property type="nucleotide sequence ID" value="NZ_CP090145.1"/>
</dbReference>